<proteinExistence type="predicted"/>
<comment type="caution">
    <text evidence="4">The sequence shown here is derived from an EMBL/GenBank/DDBJ whole genome shotgun (WGS) entry which is preliminary data.</text>
</comment>
<dbReference type="InterPro" id="IPR029063">
    <property type="entry name" value="SAM-dependent_MTases_sf"/>
</dbReference>
<dbReference type="AlphaFoldDB" id="A0A2N3XZ86"/>
<keyword evidence="5" id="KW-1185">Reference proteome</keyword>
<dbReference type="InterPro" id="IPR041698">
    <property type="entry name" value="Methyltransf_25"/>
</dbReference>
<dbReference type="Gene3D" id="2.20.130.10">
    <property type="entry name" value="CAC2371-like domains"/>
    <property type="match status" value="1"/>
</dbReference>
<keyword evidence="1 4" id="KW-0489">Methyltransferase</keyword>
<dbReference type="EMBL" id="PJNB01000001">
    <property type="protein sequence ID" value="PKW15995.1"/>
    <property type="molecule type" value="Genomic_DNA"/>
</dbReference>
<evidence type="ECO:0000313" key="5">
    <source>
        <dbReference type="Proteomes" id="UP000233786"/>
    </source>
</evidence>
<evidence type="ECO:0000256" key="1">
    <source>
        <dbReference type="ARBA" id="ARBA00022603"/>
    </source>
</evidence>
<name>A0A2N3XZ86_SACSN</name>
<keyword evidence="2" id="KW-0808">Transferase</keyword>
<sequence>MATARINQPETPPPVPWLGYRTRAVLGDTDTGGAPVSVLPLPTLTGFAIHNPSYLTVGLWPVAPLATPDLVRFTEQLPTSWRSGKALFRALLQRAGLPALVTHPKRPEPFRDLMQHGLRRYGLPLLRRLLREGMLLADNGHVDPAALTEAVKEAEQHGQVPSLLCDTLTVELGLRSLTTSSPVPAVTPGATVNPTDLTSSNLLYRCPEWYDEVQTDPSGTAVRAVEDLIADYVPDATTVVEFGCGTAADLQRMATSGVSRVGVDLQPAMIAHARLRHPDLDLRIGDMRTARLTGLLGSADVVACLGNSLAYLHTDDEIGDALATFAAHLHPGGLLVLFTPIQPPATGAARTSRVDTASVHGTVTIRYEWNPQNQISTLHRHWLLDDGRTSTDVIRRRVISPGELHNHLNAARFQHLETFADPARRNEPVDAPSAYTAARLMA</sequence>
<dbReference type="Gene3D" id="3.40.50.150">
    <property type="entry name" value="Vaccinia Virus protein VP39"/>
    <property type="match status" value="1"/>
</dbReference>
<dbReference type="PANTHER" id="PTHR43861">
    <property type="entry name" value="TRANS-ACONITATE 2-METHYLTRANSFERASE-RELATED"/>
    <property type="match status" value="1"/>
</dbReference>
<gene>
    <name evidence="4" type="ORF">A8926_3779</name>
</gene>
<dbReference type="GO" id="GO:0032259">
    <property type="term" value="P:methylation"/>
    <property type="evidence" value="ECO:0007669"/>
    <property type="project" value="UniProtKB-KW"/>
</dbReference>
<evidence type="ECO:0000259" key="3">
    <source>
        <dbReference type="Pfam" id="PF13649"/>
    </source>
</evidence>
<dbReference type="CDD" id="cd02440">
    <property type="entry name" value="AdoMet_MTases"/>
    <property type="match status" value="1"/>
</dbReference>
<dbReference type="STRING" id="994479.GCA_000194155_03436"/>
<evidence type="ECO:0000313" key="4">
    <source>
        <dbReference type="EMBL" id="PKW15995.1"/>
    </source>
</evidence>
<dbReference type="Pfam" id="PF13649">
    <property type="entry name" value="Methyltransf_25"/>
    <property type="match status" value="1"/>
</dbReference>
<dbReference type="GO" id="GO:0008168">
    <property type="term" value="F:methyltransferase activity"/>
    <property type="evidence" value="ECO:0007669"/>
    <property type="project" value="UniProtKB-KW"/>
</dbReference>
<feature type="domain" description="Methyltransferase" evidence="3">
    <location>
        <begin position="239"/>
        <end position="333"/>
    </location>
</feature>
<dbReference type="Proteomes" id="UP000233786">
    <property type="component" value="Unassembled WGS sequence"/>
</dbReference>
<protein>
    <submittedName>
        <fullName evidence="4">Methyltransferase family protein</fullName>
    </submittedName>
</protein>
<accession>A0A2N3XZ86</accession>
<evidence type="ECO:0000256" key="2">
    <source>
        <dbReference type="ARBA" id="ARBA00022679"/>
    </source>
</evidence>
<organism evidence="4 5">
    <name type="scientific">Saccharopolyspora spinosa</name>
    <dbReference type="NCBI Taxonomy" id="60894"/>
    <lineage>
        <taxon>Bacteria</taxon>
        <taxon>Bacillati</taxon>
        <taxon>Actinomycetota</taxon>
        <taxon>Actinomycetes</taxon>
        <taxon>Pseudonocardiales</taxon>
        <taxon>Pseudonocardiaceae</taxon>
        <taxon>Saccharopolyspora</taxon>
    </lineage>
</organism>
<dbReference type="PANTHER" id="PTHR43861:SF1">
    <property type="entry name" value="TRANS-ACONITATE 2-METHYLTRANSFERASE"/>
    <property type="match status" value="1"/>
</dbReference>
<reference evidence="4" key="1">
    <citation type="submission" date="2017-12" db="EMBL/GenBank/DDBJ databases">
        <title>Sequencing the genomes of 1000 Actinobacteria strains.</title>
        <authorList>
            <person name="Klenk H.-P."/>
        </authorList>
    </citation>
    <scope>NUCLEOTIDE SEQUENCE [LARGE SCALE GENOMIC DNA]</scope>
    <source>
        <strain evidence="4">DSM 44228</strain>
    </source>
</reference>
<dbReference type="SUPFAM" id="SSF53335">
    <property type="entry name" value="S-adenosyl-L-methionine-dependent methyltransferases"/>
    <property type="match status" value="1"/>
</dbReference>
<dbReference type="OrthoDB" id="189743at2"/>